<accession>A0A8S0W9E4</accession>
<evidence type="ECO:0000259" key="3">
    <source>
        <dbReference type="Pfam" id="PF21666"/>
    </source>
</evidence>
<evidence type="ECO:0000313" key="4">
    <source>
        <dbReference type="EMBL" id="CAA7267688.1"/>
    </source>
</evidence>
<comment type="caution">
    <text evidence="4">The sequence shown here is derived from an EMBL/GenBank/DDBJ whole genome shotgun (WGS) entry which is preliminary data.</text>
</comment>
<sequence>MAATIGLSTSTNAVKAVRTLLPGFGRPVNYVPKKTDPEYVGDLFPNALSAADIENGRAARSMITLRETSMLQFMNSVTDKPDWHRKVNDNEIAKKWKEEALASTADFTETMAEHCIQELRHLASLVPPNPSPSTPQPPIVVYNGDVIKSDHALSPAFQSRLQTAVRAFGASIPERLRDWHPGSDGKVWDLVHPSLFPLVYGKTRVLDGGERTTLEDCVERSGQGKVAPVPESENIVEVRKEGRWYNVEATPFSARFQWLPCDVDISGPKAKITSYINNLHPAKEKPLYALIEGLIDASIPLWDATLTGLRNPRSHRIAYAGTEYDPDPASWPDEAGPQMDEGEDEDDYWDRRQEWIEATRVLVMPEPTLPFEPPKEVEKRTNLRKDYGERGLQVIVKLANIQLTPGEKSAYEGGSWHVEGQLNEHIVATSLYYYDSENITPSTLAFRQQVDANEPMYYEQGDHSWLGPVFGCEQDGPGVQDVGSVLTRPGRLLTFPNILQHRVGPFRLADPTKPGHRKIVALFLVDPNIKVIGTGNVPCQQQEWWWEVTMGKGKAAGGAGEIPIELQENILEGVDFPYGLEEAKELRLQLMEERKRYVVKYSEAFTSSVFSLCEH</sequence>
<dbReference type="Pfam" id="PF21666">
    <property type="entry name" value="DUF4246_N"/>
    <property type="match status" value="1"/>
</dbReference>
<reference evidence="4 5" key="1">
    <citation type="submission" date="2020-01" db="EMBL/GenBank/DDBJ databases">
        <authorList>
            <person name="Gupta K D."/>
        </authorList>
    </citation>
    <scope>NUCLEOTIDE SEQUENCE [LARGE SCALE GENOMIC DNA]</scope>
</reference>
<dbReference type="AlphaFoldDB" id="A0A8S0W9E4"/>
<feature type="domain" description="DUF4246" evidence="2">
    <location>
        <begin position="109"/>
        <end position="546"/>
    </location>
</feature>
<dbReference type="Pfam" id="PF14033">
    <property type="entry name" value="DUF4246"/>
    <property type="match status" value="1"/>
</dbReference>
<gene>
    <name evidence="4" type="ORF">AAE3_LOCUS10001</name>
</gene>
<protein>
    <submittedName>
        <fullName evidence="4">Uncharacterized protein</fullName>
    </submittedName>
</protein>
<evidence type="ECO:0000259" key="2">
    <source>
        <dbReference type="Pfam" id="PF14033"/>
    </source>
</evidence>
<organism evidence="4 5">
    <name type="scientific">Cyclocybe aegerita</name>
    <name type="common">Black poplar mushroom</name>
    <name type="synonym">Agrocybe aegerita</name>
    <dbReference type="NCBI Taxonomy" id="1973307"/>
    <lineage>
        <taxon>Eukaryota</taxon>
        <taxon>Fungi</taxon>
        <taxon>Dikarya</taxon>
        <taxon>Basidiomycota</taxon>
        <taxon>Agaricomycotina</taxon>
        <taxon>Agaricomycetes</taxon>
        <taxon>Agaricomycetidae</taxon>
        <taxon>Agaricales</taxon>
        <taxon>Agaricineae</taxon>
        <taxon>Bolbitiaceae</taxon>
        <taxon>Cyclocybe</taxon>
    </lineage>
</organism>
<feature type="region of interest" description="Disordered" evidence="1">
    <location>
        <begin position="321"/>
        <end position="345"/>
    </location>
</feature>
<proteinExistence type="predicted"/>
<evidence type="ECO:0000313" key="5">
    <source>
        <dbReference type="Proteomes" id="UP000467700"/>
    </source>
</evidence>
<dbReference type="EMBL" id="CACVBS010000062">
    <property type="protein sequence ID" value="CAA7267688.1"/>
    <property type="molecule type" value="Genomic_DNA"/>
</dbReference>
<dbReference type="InterPro" id="IPR025340">
    <property type="entry name" value="DUF4246"/>
</dbReference>
<dbReference type="Proteomes" id="UP000467700">
    <property type="component" value="Unassembled WGS sequence"/>
</dbReference>
<dbReference type="PANTHER" id="PTHR33119:SF1">
    <property type="entry name" value="FE2OG DIOXYGENASE DOMAIN-CONTAINING PROTEIN"/>
    <property type="match status" value="1"/>
</dbReference>
<feature type="domain" description="DUF4246" evidence="3">
    <location>
        <begin position="21"/>
        <end position="99"/>
    </location>
</feature>
<dbReference type="InterPro" id="IPR049192">
    <property type="entry name" value="DUF4246_C"/>
</dbReference>
<dbReference type="OrthoDB" id="415532at2759"/>
<dbReference type="PANTHER" id="PTHR33119">
    <property type="entry name" value="IFI3P"/>
    <property type="match status" value="1"/>
</dbReference>
<keyword evidence="5" id="KW-1185">Reference proteome</keyword>
<name>A0A8S0W9E4_CYCAE</name>
<dbReference type="InterPro" id="IPR049207">
    <property type="entry name" value="DUF4246_N"/>
</dbReference>
<evidence type="ECO:0000256" key="1">
    <source>
        <dbReference type="SAM" id="MobiDB-lite"/>
    </source>
</evidence>